<keyword evidence="3" id="KW-1185">Reference proteome</keyword>
<organism evidence="2 3">
    <name type="scientific">Skermanella aerolata</name>
    <dbReference type="NCBI Taxonomy" id="393310"/>
    <lineage>
        <taxon>Bacteria</taxon>
        <taxon>Pseudomonadati</taxon>
        <taxon>Pseudomonadota</taxon>
        <taxon>Alphaproteobacteria</taxon>
        <taxon>Rhodospirillales</taxon>
        <taxon>Azospirillaceae</taxon>
        <taxon>Skermanella</taxon>
    </lineage>
</organism>
<reference evidence="2 3" key="1">
    <citation type="submission" date="2019-07" db="EMBL/GenBank/DDBJ databases">
        <title>Whole genome shotgun sequence of Skermanella aerolata NBRC 106429.</title>
        <authorList>
            <person name="Hosoyama A."/>
            <person name="Uohara A."/>
            <person name="Ohji S."/>
            <person name="Ichikawa N."/>
        </authorList>
    </citation>
    <scope>NUCLEOTIDE SEQUENCE [LARGE SCALE GENOMIC DNA]</scope>
    <source>
        <strain evidence="2 3">NBRC 106429</strain>
    </source>
</reference>
<proteinExistence type="predicted"/>
<sequence length="815" mass="83685">MGLRSLLHHPVIPALCGVLLFSAVAQAGEPAERSALRLRLERAAESKTFGAESLHVAANLLTTEAFDAPADVMPDLFERMMHPVETATGAAALADEVVGKLELAGLPESLRTGKPPSGPVLAPSGLEKVLAGYAGRTADLLAKFPEAPSCCDPDAILDDIRTGGPTEAILGAAGGAETGAAARLLAPSFISNALALAGDLSAIQAGNAGERRSLTTLWGRILIGSAGDDHHPIDKDIILILDPAGNDTYAFSGPVVNSQLTILDLKGNDRYLGASLAVRALVALIDLDGDDMHDGTIGAQGAALGGVALLLDWSGNDRYAARTFSQAAAAEGVAVLIDGAGDDSFEIDERGQAFGQVGGTALLWELGGNDRYRAGGPDDTLGRDARLSQAQGMGTGLRASHGGGIGVLRDDSGNDSYAVEMFGQGAGYFQGIGVLSDAAGDDRYDGVRYVQGAGVHGAIGLLADGGGTDSYLAVQGVGQGMGLDMGLGALEDDGGDDAYEAGSLAQGAGTANGMGFLLDGGGSDRFSLGSNGWGQDHAARGLPGPSFLIGADDSDRFTRGGEAVAVDPDRIDGPAGGVPYRRDPPGDYACPAFASAPVPSVDPGDVPDDLTGLIRRSAPMHGQGVEAMIALESIGRLLPGHVPELLRAVPDRDFATAFSLLQAIRCHLLAASAEYRSAAWDGVLMDMAARHPASQPWLHARLMALSRPSGSSMQDGRLRDGIGRLTSHPSCAARSAALELARGAVEPGIPLSEWLEGPVRDALADPCLRLPAEALRLLDRIGDPASTARFSDLIGQLPKFLSDPAIRAGIQPPPG</sequence>
<dbReference type="OrthoDB" id="580803at2"/>
<name>A0A512E130_9PROT</name>
<evidence type="ECO:0000313" key="2">
    <source>
        <dbReference type="EMBL" id="GEO42434.1"/>
    </source>
</evidence>
<evidence type="ECO:0000313" key="3">
    <source>
        <dbReference type="Proteomes" id="UP000321523"/>
    </source>
</evidence>
<comment type="caution">
    <text evidence="2">The sequence shown here is derived from an EMBL/GenBank/DDBJ whole genome shotgun (WGS) entry which is preliminary data.</text>
</comment>
<gene>
    <name evidence="2" type="ORF">SAE02_65820</name>
</gene>
<dbReference type="RefSeq" id="WP_147041110.1">
    <property type="nucleotide sequence ID" value="NZ_BJYZ01000041.1"/>
</dbReference>
<keyword evidence="1" id="KW-0732">Signal</keyword>
<dbReference type="AlphaFoldDB" id="A0A512E130"/>
<accession>A0A512E130</accession>
<protein>
    <submittedName>
        <fullName evidence="2">Uncharacterized protein</fullName>
    </submittedName>
</protein>
<evidence type="ECO:0000256" key="1">
    <source>
        <dbReference type="SAM" id="SignalP"/>
    </source>
</evidence>
<feature type="signal peptide" evidence="1">
    <location>
        <begin position="1"/>
        <end position="27"/>
    </location>
</feature>
<dbReference type="EMBL" id="BJYZ01000041">
    <property type="protein sequence ID" value="GEO42434.1"/>
    <property type="molecule type" value="Genomic_DNA"/>
</dbReference>
<dbReference type="Proteomes" id="UP000321523">
    <property type="component" value="Unassembled WGS sequence"/>
</dbReference>
<feature type="chain" id="PRO_5022086284" evidence="1">
    <location>
        <begin position="28"/>
        <end position="815"/>
    </location>
</feature>